<evidence type="ECO:0000256" key="10">
    <source>
        <dbReference type="ARBA" id="ARBA00023125"/>
    </source>
</evidence>
<dbReference type="PROSITE" id="PS50805">
    <property type="entry name" value="KRAB"/>
    <property type="match status" value="1"/>
</dbReference>
<dbReference type="GO" id="GO:0000977">
    <property type="term" value="F:RNA polymerase II transcription regulatory region sequence-specific DNA binding"/>
    <property type="evidence" value="ECO:0007669"/>
    <property type="project" value="TreeGrafter"/>
</dbReference>
<evidence type="ECO:0000259" key="14">
    <source>
        <dbReference type="PROSITE" id="PS50157"/>
    </source>
</evidence>
<evidence type="ECO:0000256" key="5">
    <source>
        <dbReference type="ARBA" id="ARBA00022737"/>
    </source>
</evidence>
<sequence length="398" mass="47298">MFRDVAVDFSQEEWEFLDLKQRNLYRDVMLENYSHLVSLGLSLPKPTLISFLEQDNEPWIVEKESPKSLYPDVKSQCATKELSSRDDNYEMKLSQRKKMERLTSYDFGCSIFQDDWKYNHHFQTEQRNQEEYLKVVTITHENMQSLSQQISYSLHQIYHTRQKPYECRERGKVFNYHSLLIHHGRNHTKEKCYECKDCGKAFSSCSKLTGHQRIHNGEKLYECNECGKIIHTGEKPYECKECRKAFSYHSSLIRHEKTHTKEKHYECKECGKAFSNSSILKGHQRVHSGKRPYECGECGKAFHHHSILIQHQRIHTGERPYECNNCNKAFRYHSNLIGHQKIHSRAKLFECKEWNVDSPLVITENFHTINEFILVKNFMNVRNVANLLVKEHNLFIIR</sequence>
<dbReference type="FunFam" id="3.30.160.60:FF:000330">
    <property type="entry name" value="Zinc finger with KRAB and SCAN domains 1"/>
    <property type="match status" value="1"/>
</dbReference>
<dbReference type="InterPro" id="IPR036236">
    <property type="entry name" value="Znf_C2H2_sf"/>
</dbReference>
<keyword evidence="5" id="KW-0677">Repeat</keyword>
<dbReference type="Pfam" id="PF00096">
    <property type="entry name" value="zf-C2H2"/>
    <property type="match status" value="5"/>
</dbReference>
<keyword evidence="4" id="KW-0479">Metal-binding</keyword>
<dbReference type="KEGG" id="nsu:110590212"/>
<dbReference type="InParanoid" id="A0A2Y9HY72"/>
<feature type="domain" description="C2H2-type" evidence="14">
    <location>
        <begin position="165"/>
        <end position="192"/>
    </location>
</feature>
<proteinExistence type="inferred from homology"/>
<evidence type="ECO:0000256" key="2">
    <source>
        <dbReference type="ARBA" id="ARBA00006991"/>
    </source>
</evidence>
<feature type="domain" description="C2H2-type" evidence="14">
    <location>
        <begin position="237"/>
        <end position="264"/>
    </location>
</feature>
<evidence type="ECO:0000256" key="7">
    <source>
        <dbReference type="ARBA" id="ARBA00022833"/>
    </source>
</evidence>
<organism evidence="16 17">
    <name type="scientific">Neomonachus schauinslandi</name>
    <name type="common">Hawaiian monk seal</name>
    <name type="synonym">Monachus schauinslandi</name>
    <dbReference type="NCBI Taxonomy" id="29088"/>
    <lineage>
        <taxon>Eukaryota</taxon>
        <taxon>Metazoa</taxon>
        <taxon>Chordata</taxon>
        <taxon>Craniata</taxon>
        <taxon>Vertebrata</taxon>
        <taxon>Euteleostomi</taxon>
        <taxon>Mammalia</taxon>
        <taxon>Eutheria</taxon>
        <taxon>Laurasiatheria</taxon>
        <taxon>Carnivora</taxon>
        <taxon>Caniformia</taxon>
        <taxon>Pinnipedia</taxon>
        <taxon>Phocidae</taxon>
        <taxon>Monachinae</taxon>
        <taxon>Monachini</taxon>
        <taxon>Neomonachus</taxon>
    </lineage>
</organism>
<dbReference type="STRING" id="29088.A0A2Y9HY72"/>
<dbReference type="SMART" id="SM00349">
    <property type="entry name" value="KRAB"/>
    <property type="match status" value="1"/>
</dbReference>
<evidence type="ECO:0000256" key="3">
    <source>
        <dbReference type="ARBA" id="ARBA00022499"/>
    </source>
</evidence>
<dbReference type="GO" id="GO:0008270">
    <property type="term" value="F:zinc ion binding"/>
    <property type="evidence" value="ECO:0007669"/>
    <property type="project" value="UniProtKB-KW"/>
</dbReference>
<evidence type="ECO:0000256" key="13">
    <source>
        <dbReference type="PROSITE-ProRule" id="PRU00042"/>
    </source>
</evidence>
<dbReference type="Proteomes" id="UP000248481">
    <property type="component" value="Chromosome 16"/>
</dbReference>
<evidence type="ECO:0000256" key="8">
    <source>
        <dbReference type="ARBA" id="ARBA00022843"/>
    </source>
</evidence>
<dbReference type="InterPro" id="IPR001909">
    <property type="entry name" value="KRAB"/>
</dbReference>
<feature type="domain" description="C2H2-type" evidence="14">
    <location>
        <begin position="193"/>
        <end position="220"/>
    </location>
</feature>
<keyword evidence="12" id="KW-0539">Nucleus</keyword>
<evidence type="ECO:0000256" key="4">
    <source>
        <dbReference type="ARBA" id="ARBA00022723"/>
    </source>
</evidence>
<keyword evidence="16" id="KW-1185">Reference proteome</keyword>
<evidence type="ECO:0000256" key="1">
    <source>
        <dbReference type="ARBA" id="ARBA00004123"/>
    </source>
</evidence>
<dbReference type="CDD" id="cd07765">
    <property type="entry name" value="KRAB_A-box"/>
    <property type="match status" value="1"/>
</dbReference>
<dbReference type="PANTHER" id="PTHR24381">
    <property type="entry name" value="ZINC FINGER PROTEIN"/>
    <property type="match status" value="1"/>
</dbReference>
<dbReference type="Pfam" id="PF01352">
    <property type="entry name" value="KRAB"/>
    <property type="match status" value="1"/>
</dbReference>
<dbReference type="FunFam" id="3.30.160.60:FF:000688">
    <property type="entry name" value="zinc finger protein 197 isoform X1"/>
    <property type="match status" value="1"/>
</dbReference>
<keyword evidence="6 13" id="KW-0863">Zinc-finger</keyword>
<keyword evidence="9" id="KW-0805">Transcription regulation</keyword>
<evidence type="ECO:0000256" key="12">
    <source>
        <dbReference type="ARBA" id="ARBA00023242"/>
    </source>
</evidence>
<reference evidence="17" key="1">
    <citation type="submission" date="2025-08" db="UniProtKB">
        <authorList>
            <consortium name="RefSeq"/>
        </authorList>
    </citation>
    <scope>IDENTIFICATION</scope>
    <source>
        <tissue evidence="17">Blood</tissue>
    </source>
</reference>
<dbReference type="SUPFAM" id="SSF57667">
    <property type="entry name" value="beta-beta-alpha zinc fingers"/>
    <property type="match status" value="5"/>
</dbReference>
<dbReference type="PROSITE" id="PS00028">
    <property type="entry name" value="ZINC_FINGER_C2H2_1"/>
    <property type="match status" value="5"/>
</dbReference>
<keyword evidence="7" id="KW-0862">Zinc</keyword>
<dbReference type="InterPro" id="IPR013087">
    <property type="entry name" value="Znf_C2H2_type"/>
</dbReference>
<feature type="domain" description="C2H2-type" evidence="14">
    <location>
        <begin position="321"/>
        <end position="348"/>
    </location>
</feature>
<evidence type="ECO:0000256" key="9">
    <source>
        <dbReference type="ARBA" id="ARBA00023015"/>
    </source>
</evidence>
<dbReference type="FunFam" id="3.30.160.60:FF:000564">
    <property type="entry name" value="zinc finger protein 699"/>
    <property type="match status" value="1"/>
</dbReference>
<keyword evidence="8" id="KW-0832">Ubl conjugation</keyword>
<feature type="domain" description="KRAB" evidence="15">
    <location>
        <begin position="1"/>
        <end position="71"/>
    </location>
</feature>
<accession>A0A2Y9HY72</accession>
<comment type="similarity">
    <text evidence="2">Belongs to the krueppel C2H2-type zinc-finger protein family.</text>
</comment>
<dbReference type="FunFam" id="3.30.160.60:FF:000295">
    <property type="entry name" value="zinc finger protein 19"/>
    <property type="match status" value="1"/>
</dbReference>
<dbReference type="GO" id="GO:0005634">
    <property type="term" value="C:nucleus"/>
    <property type="evidence" value="ECO:0007669"/>
    <property type="project" value="UniProtKB-SubCell"/>
</dbReference>
<comment type="subcellular location">
    <subcellularLocation>
        <location evidence="1">Nucleus</location>
    </subcellularLocation>
</comment>
<dbReference type="GO" id="GO:0000981">
    <property type="term" value="F:DNA-binding transcription factor activity, RNA polymerase II-specific"/>
    <property type="evidence" value="ECO:0007669"/>
    <property type="project" value="TreeGrafter"/>
</dbReference>
<evidence type="ECO:0000259" key="15">
    <source>
        <dbReference type="PROSITE" id="PS50805"/>
    </source>
</evidence>
<dbReference type="AlphaFoldDB" id="A0A2Y9HY72"/>
<dbReference type="PROSITE" id="PS50157">
    <property type="entry name" value="ZINC_FINGER_C2H2_2"/>
    <property type="match status" value="6"/>
</dbReference>
<gene>
    <name evidence="17" type="primary">LOC110590212</name>
</gene>
<dbReference type="SUPFAM" id="SSF109640">
    <property type="entry name" value="KRAB domain (Kruppel-associated box)"/>
    <property type="match status" value="1"/>
</dbReference>
<keyword evidence="3" id="KW-1017">Isopeptide bond</keyword>
<evidence type="ECO:0000313" key="16">
    <source>
        <dbReference type="Proteomes" id="UP000248481"/>
    </source>
</evidence>
<dbReference type="Gene3D" id="3.30.160.60">
    <property type="entry name" value="Classic Zinc Finger"/>
    <property type="match status" value="6"/>
</dbReference>
<protein>
    <submittedName>
        <fullName evidence="17">Zinc finger protein 566-like</fullName>
    </submittedName>
</protein>
<dbReference type="InterPro" id="IPR036051">
    <property type="entry name" value="KRAB_dom_sf"/>
</dbReference>
<dbReference type="FunFam" id="3.30.160.60:FF:000338">
    <property type="entry name" value="zinc finger protein 383"/>
    <property type="match status" value="1"/>
</dbReference>
<keyword evidence="11" id="KW-0804">Transcription</keyword>
<feature type="domain" description="C2H2-type" evidence="14">
    <location>
        <begin position="265"/>
        <end position="292"/>
    </location>
</feature>
<evidence type="ECO:0000313" key="17">
    <source>
        <dbReference type="RefSeq" id="XP_021556642.2"/>
    </source>
</evidence>
<dbReference type="SMART" id="SM00355">
    <property type="entry name" value="ZnF_C2H2"/>
    <property type="match status" value="6"/>
</dbReference>
<dbReference type="Gene3D" id="6.10.140.140">
    <property type="match status" value="1"/>
</dbReference>
<keyword evidence="10" id="KW-0238">DNA-binding</keyword>
<evidence type="ECO:0000256" key="6">
    <source>
        <dbReference type="ARBA" id="ARBA00022771"/>
    </source>
</evidence>
<dbReference type="PANTHER" id="PTHR24381:SF435">
    <property type="entry name" value="ZINC FINGER PROTEIN 59"/>
    <property type="match status" value="1"/>
</dbReference>
<feature type="domain" description="C2H2-type" evidence="14">
    <location>
        <begin position="293"/>
        <end position="320"/>
    </location>
</feature>
<dbReference type="RefSeq" id="XP_021556642.2">
    <property type="nucleotide sequence ID" value="XM_021700967.2"/>
</dbReference>
<dbReference type="FunFam" id="3.30.160.60:FF:000003">
    <property type="entry name" value="Zinc finger protein 3 homolog"/>
    <property type="match status" value="1"/>
</dbReference>
<name>A0A2Y9HY72_NEOSC</name>
<evidence type="ECO:0000256" key="11">
    <source>
        <dbReference type="ARBA" id="ARBA00023163"/>
    </source>
</evidence>